<comment type="caution">
    <text evidence="2">The sequence shown here is derived from an EMBL/GenBank/DDBJ whole genome shotgun (WGS) entry which is preliminary data.</text>
</comment>
<gene>
    <name evidence="2" type="ORF">MVAC_00920</name>
</gene>
<dbReference type="eggNOG" id="ENOG50304YA">
    <property type="taxonomic scope" value="Bacteria"/>
</dbReference>
<dbReference type="HOGENOM" id="CLU_567201_0_0_11"/>
<proteinExistence type="predicted"/>
<evidence type="ECO:0000313" key="3">
    <source>
        <dbReference type="Proteomes" id="UP000006072"/>
    </source>
</evidence>
<protein>
    <submittedName>
        <fullName evidence="2">Uncharacterized protein</fullName>
    </submittedName>
</protein>
<accession>K0V504</accession>
<reference evidence="2 3" key="1">
    <citation type="journal article" date="2012" name="J. Bacteriol.">
        <title>Complete Genome Sequence of Mycobacterium vaccae Type Strain ATCC 25954.</title>
        <authorList>
            <person name="Ho Y.S."/>
            <person name="Adroub S.A."/>
            <person name="Abadi M."/>
            <person name="Al Alwan B."/>
            <person name="Alkhateeb R."/>
            <person name="Gao G."/>
            <person name="Ragab A."/>
            <person name="Ali S."/>
            <person name="van Soolingen D."/>
            <person name="Bitter W."/>
            <person name="Pain A."/>
            <person name="Abdallah A.M."/>
        </authorList>
    </citation>
    <scope>NUCLEOTIDE SEQUENCE [LARGE SCALE GENOMIC DNA]</scope>
    <source>
        <strain evidence="2 3">ATCC 25954</strain>
    </source>
</reference>
<feature type="region of interest" description="Disordered" evidence="1">
    <location>
        <begin position="129"/>
        <end position="154"/>
    </location>
</feature>
<sequence>MSVLRAILELQGSLDTATVRTGDRRVAEIADRFLPGCSANPEWYRELLAFVLPGVPQVDADPARAIRELIDAPGTPRPTAPQASRLMYALGAVTHLIANVPDGVTLPFVDPTIPRWRNLLAELLPLLAPDNRDPDPGTSSGTSDRPAPPAARGDAAFEADTTFEAEIEVEAVIALFANQFTRWQDWYEVAQALVALGVLSADAAAVPLCLPTVVTVDGRAAIVVDTEFTSHDVSLNQVKAVADPRNWGGNYPAFFCHMDYRNLRTDGWRRVLETVGICAFPPPVGIRLRTMLKSYKTTVDPPGNPSARLDYDLNDPVPDPFGDGQITVDRGYINMRAPEGDPDQPPVQLRTRKVVRIEGIRPYVQARFVCIFGYAHAAMEMLLGAAKRPTTQGEYRYPWLDTPEIPGTAGPSASAPHPEHSAASTVITMTAECVQEMSTAQLAVTDKWMNGQLTLADLAQYSAEVGARLAGEPWRILLALSKPKGGAK</sequence>
<dbReference type="PATRIC" id="fig|1194972.3.peg.189"/>
<evidence type="ECO:0000256" key="1">
    <source>
        <dbReference type="SAM" id="MobiDB-lite"/>
    </source>
</evidence>
<dbReference type="RefSeq" id="WP_003928137.1">
    <property type="nucleotide sequence ID" value="NZ_JH814683.1"/>
</dbReference>
<dbReference type="Proteomes" id="UP000006072">
    <property type="component" value="Unassembled WGS sequence"/>
</dbReference>
<dbReference type="AlphaFoldDB" id="K0V504"/>
<keyword evidence="3" id="KW-1185">Reference proteome</keyword>
<dbReference type="EMBL" id="ALQA01000002">
    <property type="protein sequence ID" value="EJZ12600.1"/>
    <property type="molecule type" value="Genomic_DNA"/>
</dbReference>
<evidence type="ECO:0000313" key="2">
    <source>
        <dbReference type="EMBL" id="EJZ12600.1"/>
    </source>
</evidence>
<organism evidence="2 3">
    <name type="scientific">Mycolicibacterium vaccae ATCC 25954</name>
    <dbReference type="NCBI Taxonomy" id="1194972"/>
    <lineage>
        <taxon>Bacteria</taxon>
        <taxon>Bacillati</taxon>
        <taxon>Actinomycetota</taxon>
        <taxon>Actinomycetes</taxon>
        <taxon>Mycobacteriales</taxon>
        <taxon>Mycobacteriaceae</taxon>
        <taxon>Mycolicibacterium</taxon>
    </lineage>
</organism>
<name>K0V504_MYCVA</name>